<dbReference type="GO" id="GO:0045944">
    <property type="term" value="P:positive regulation of transcription by RNA polymerase II"/>
    <property type="evidence" value="ECO:0007669"/>
    <property type="project" value="TreeGrafter"/>
</dbReference>
<dbReference type="GO" id="GO:0008270">
    <property type="term" value="F:zinc ion binding"/>
    <property type="evidence" value="ECO:0007669"/>
    <property type="project" value="InterPro"/>
</dbReference>
<dbReference type="GO" id="GO:0000976">
    <property type="term" value="F:transcription cis-regulatory region binding"/>
    <property type="evidence" value="ECO:0007669"/>
    <property type="project" value="TreeGrafter"/>
</dbReference>
<dbReference type="SMART" id="SM00066">
    <property type="entry name" value="GAL4"/>
    <property type="match status" value="1"/>
</dbReference>
<dbReference type="InterPro" id="IPR036864">
    <property type="entry name" value="Zn2-C6_fun-type_DNA-bd_sf"/>
</dbReference>
<dbReference type="PANTHER" id="PTHR37534:SF49">
    <property type="entry name" value="LYSINE BIOSYNTHESIS REGULATORY PROTEIN LYS14"/>
    <property type="match status" value="1"/>
</dbReference>
<organism evidence="5 6">
    <name type="scientific">Clonostachys solani</name>
    <dbReference type="NCBI Taxonomy" id="160281"/>
    <lineage>
        <taxon>Eukaryota</taxon>
        <taxon>Fungi</taxon>
        <taxon>Dikarya</taxon>
        <taxon>Ascomycota</taxon>
        <taxon>Pezizomycotina</taxon>
        <taxon>Sordariomycetes</taxon>
        <taxon>Hypocreomycetidae</taxon>
        <taxon>Hypocreales</taxon>
        <taxon>Bionectriaceae</taxon>
        <taxon>Clonostachys</taxon>
    </lineage>
</organism>
<feature type="compositionally biased region" description="Basic residues" evidence="3">
    <location>
        <begin position="19"/>
        <end position="31"/>
    </location>
</feature>
<feature type="compositionally biased region" description="Low complexity" evidence="3">
    <location>
        <begin position="88"/>
        <end position="116"/>
    </location>
</feature>
<evidence type="ECO:0000259" key="4">
    <source>
        <dbReference type="PROSITE" id="PS50048"/>
    </source>
</evidence>
<evidence type="ECO:0000313" key="6">
    <source>
        <dbReference type="Proteomes" id="UP000775872"/>
    </source>
</evidence>
<evidence type="ECO:0000256" key="3">
    <source>
        <dbReference type="SAM" id="MobiDB-lite"/>
    </source>
</evidence>
<protein>
    <recommendedName>
        <fullName evidence="4">Zn(2)-C6 fungal-type domain-containing protein</fullName>
    </recommendedName>
</protein>
<dbReference type="SUPFAM" id="SSF57701">
    <property type="entry name" value="Zn2/Cys6 DNA-binding domain"/>
    <property type="match status" value="1"/>
</dbReference>
<gene>
    <name evidence="5" type="ORF">CSOL1703_00000080</name>
</gene>
<evidence type="ECO:0000313" key="5">
    <source>
        <dbReference type="EMBL" id="CAH0048137.1"/>
    </source>
</evidence>
<proteinExistence type="predicted"/>
<dbReference type="Gene3D" id="4.10.240.10">
    <property type="entry name" value="Zn(2)-C6 fungal-type DNA-binding domain"/>
    <property type="match status" value="1"/>
</dbReference>
<reference evidence="6" key="1">
    <citation type="submission" date="2019-06" db="EMBL/GenBank/DDBJ databases">
        <authorList>
            <person name="Broberg M."/>
        </authorList>
    </citation>
    <scope>NUCLEOTIDE SEQUENCE [LARGE SCALE GENOMIC DNA]</scope>
</reference>
<evidence type="ECO:0000256" key="1">
    <source>
        <dbReference type="ARBA" id="ARBA00004123"/>
    </source>
</evidence>
<dbReference type="EMBL" id="CABFOC020000035">
    <property type="protein sequence ID" value="CAH0048137.1"/>
    <property type="molecule type" value="Genomic_DNA"/>
</dbReference>
<feature type="region of interest" description="Disordered" evidence="3">
    <location>
        <begin position="85"/>
        <end position="143"/>
    </location>
</feature>
<dbReference type="PROSITE" id="PS50048">
    <property type="entry name" value="ZN2_CY6_FUNGAL_2"/>
    <property type="match status" value="1"/>
</dbReference>
<dbReference type="InterPro" id="IPR021858">
    <property type="entry name" value="Fun_TF"/>
</dbReference>
<dbReference type="PROSITE" id="PS00463">
    <property type="entry name" value="ZN2_CY6_FUNGAL_1"/>
    <property type="match status" value="1"/>
</dbReference>
<dbReference type="Pfam" id="PF11951">
    <property type="entry name" value="Fungal_trans_2"/>
    <property type="match status" value="1"/>
</dbReference>
<feature type="compositionally biased region" description="Low complexity" evidence="3">
    <location>
        <begin position="8"/>
        <end position="18"/>
    </location>
</feature>
<dbReference type="CDD" id="cd00067">
    <property type="entry name" value="GAL4"/>
    <property type="match status" value="1"/>
</dbReference>
<feature type="domain" description="Zn(2)-C6 fungal-type" evidence="4">
    <location>
        <begin position="35"/>
        <end position="65"/>
    </location>
</feature>
<comment type="subcellular location">
    <subcellularLocation>
        <location evidence="1">Nucleus</location>
    </subcellularLocation>
</comment>
<dbReference type="PANTHER" id="PTHR37534">
    <property type="entry name" value="TRANSCRIPTIONAL ACTIVATOR PROTEIN UGA3"/>
    <property type="match status" value="1"/>
</dbReference>
<keyword evidence="2" id="KW-0539">Nucleus</keyword>
<keyword evidence="6" id="KW-1185">Reference proteome</keyword>
<feature type="region of interest" description="Disordered" evidence="3">
    <location>
        <begin position="1"/>
        <end position="34"/>
    </location>
</feature>
<dbReference type="Pfam" id="PF00172">
    <property type="entry name" value="Zn_clus"/>
    <property type="match status" value="1"/>
</dbReference>
<comment type="caution">
    <text evidence="5">The sequence shown here is derived from an EMBL/GenBank/DDBJ whole genome shotgun (WGS) entry which is preliminary data.</text>
</comment>
<reference evidence="5 6" key="2">
    <citation type="submission" date="2021-10" db="EMBL/GenBank/DDBJ databases">
        <authorList>
            <person name="Piombo E."/>
        </authorList>
    </citation>
    <scope>NUCLEOTIDE SEQUENCE [LARGE SCALE GENOMIC DNA]</scope>
</reference>
<sequence length="654" mass="73593">MDQPAPPSQQQQQQLPPHAHAHHHPHPRPARSKSGCLTCRKRKVRCDELRPRCSHCTRLNLQCKWRPPYSTPTQWRFVVGEPDVLKASSSGSASGTPSGQQQQQSQQHPSQPQQQLPQPPQRLPVRSPADDATNISDEPWLQNPGAVDQLFDYASFMWEPTGESVPYDNPEPSHAANAASMNRAIDLWPGVNSRVASNPRSPAGGQSTSLSLIPQQGAIANGSNQLATLTERPAHTEDHDLINFFIGTIVPPILAEVESERRWSSMRQMLISMSNNSTMVRSAILAFSSLMFQRQENPWMRSPQHYYETALAEVASLDPSSIVSDSRRRQVYLASLFFLCYVDILEDRMNNAHDHLKRAYGIFQQVEKQKFGAVEIRLLSWIRLLDARAVSAGGEGLFLSSNSELLIVHPSPAITSETETVTEGVAEEVKEWDVEDSLFQVLYSPGVIFFQKVQSYMGRISMIDPWHRSRGTVEDEVEVMRIAAQIMKDLRTLYDERPTLMDLAIKGDLKPPHISASLAIPITRAFRTYLSNYYASKVHLHRVAFKHLPLSKETAEAMEKIRILTRLLVDTLEPDAALPVSQLWPLLMLGSEEEDLSERAWIKEQILRMAKVATNASITAHVLDEVQNRQDASKARADIRSVMHDIFDSCFAIM</sequence>
<dbReference type="AlphaFoldDB" id="A0A9N9Z2U0"/>
<accession>A0A9N9Z2U0</accession>
<evidence type="ECO:0000256" key="2">
    <source>
        <dbReference type="ARBA" id="ARBA00023242"/>
    </source>
</evidence>
<dbReference type="InterPro" id="IPR001138">
    <property type="entry name" value="Zn2Cys6_DnaBD"/>
</dbReference>
<dbReference type="Proteomes" id="UP000775872">
    <property type="component" value="Unassembled WGS sequence"/>
</dbReference>
<dbReference type="GO" id="GO:0005634">
    <property type="term" value="C:nucleus"/>
    <property type="evidence" value="ECO:0007669"/>
    <property type="project" value="UniProtKB-SubCell"/>
</dbReference>
<name>A0A9N9Z2U0_9HYPO</name>
<dbReference type="OrthoDB" id="648861at2759"/>
<dbReference type="GO" id="GO:0000981">
    <property type="term" value="F:DNA-binding transcription factor activity, RNA polymerase II-specific"/>
    <property type="evidence" value="ECO:0007669"/>
    <property type="project" value="InterPro"/>
</dbReference>